<sequence>MVFKPNYIKLLKDGTLRKKVEETKKHLTDCYLCPHECGVDRTKKVGFCGATDKAIVSSYGPHFGEEDMLVGTRGSGTIFFGYCNMRCVFCQNYELSFEGEGNIVSNGELADIMLLLQNHYRCHNINFVTPTHFIPNIIEALYIAVRKGFHLPLVYNCGGYERIEILRILDGLVDIYMPDFKYSISERGKKYSKVADYSDKIKLALKEMDRQVEGLKVDKRGIAYRGLLIRHLMLPGGLEDTKKVLEFIKKELSHDCLVNLMSQYYPTHKAFEYDEINRRLGFKEYQQAYAFAQKLGLRLD</sequence>
<evidence type="ECO:0000256" key="4">
    <source>
        <dbReference type="ARBA" id="ARBA00023014"/>
    </source>
</evidence>
<evidence type="ECO:0000259" key="6">
    <source>
        <dbReference type="Pfam" id="PF04055"/>
    </source>
</evidence>
<dbReference type="AlphaFoldDB" id="M1ZKR0"/>
<name>M1ZKR0_9FIRM</name>
<dbReference type="HOGENOM" id="CLU_062674_0_1_9"/>
<keyword evidence="1 5" id="KW-0949">S-adenosyl-L-methionine</keyword>
<protein>
    <submittedName>
        <fullName evidence="7">Radical SAM domain protein</fullName>
    </submittedName>
</protein>
<feature type="binding site" evidence="5">
    <location>
        <position position="87"/>
    </location>
    <ligand>
        <name>[4Fe-4S] cluster</name>
        <dbReference type="ChEBI" id="CHEBI:49883"/>
        <note>4Fe-4S-S-AdoMet</note>
    </ligand>
</feature>
<dbReference type="PIRSF" id="PIRSF004869">
    <property type="entry name" value="PflX_prd"/>
    <property type="match status" value="1"/>
</dbReference>
<dbReference type="GO" id="GO:0046872">
    <property type="term" value="F:metal ion binding"/>
    <property type="evidence" value="ECO:0007669"/>
    <property type="project" value="UniProtKB-KW"/>
</dbReference>
<evidence type="ECO:0000256" key="1">
    <source>
        <dbReference type="ARBA" id="ARBA00022691"/>
    </source>
</evidence>
<reference evidence="7 8" key="1">
    <citation type="submission" date="2016-11" db="EMBL/GenBank/DDBJ databases">
        <authorList>
            <person name="Manzoor S."/>
        </authorList>
    </citation>
    <scope>NUCLEOTIDE SEQUENCE [LARGE SCALE GENOMIC DNA]</scope>
    <source>
        <strain evidence="7">Clostridium ultunense strain Esp</strain>
    </source>
</reference>
<gene>
    <name evidence="7" type="ORF">CUESP1_2664</name>
</gene>
<dbReference type="Proteomes" id="UP000245423">
    <property type="component" value="Chromosome 1"/>
</dbReference>
<feature type="domain" description="Radical SAM core" evidence="6">
    <location>
        <begin position="78"/>
        <end position="180"/>
    </location>
</feature>
<evidence type="ECO:0000256" key="2">
    <source>
        <dbReference type="ARBA" id="ARBA00022723"/>
    </source>
</evidence>
<evidence type="ECO:0000256" key="3">
    <source>
        <dbReference type="ARBA" id="ARBA00023004"/>
    </source>
</evidence>
<dbReference type="PANTHER" id="PTHR43075:SF1">
    <property type="entry name" value="FORMATE LYASE ACTIVATING ENZYME, PUTATIVE (AFU_ORTHOLOGUE AFUA_2G15630)-RELATED"/>
    <property type="match status" value="1"/>
</dbReference>
<evidence type="ECO:0000313" key="7">
    <source>
        <dbReference type="EMBL" id="SHD78004.1"/>
    </source>
</evidence>
<keyword evidence="4 5" id="KW-0411">Iron-sulfur</keyword>
<feature type="binding site" evidence="5">
    <location>
        <position position="90"/>
    </location>
    <ligand>
        <name>[4Fe-4S] cluster</name>
        <dbReference type="ChEBI" id="CHEBI:49883"/>
        <note>4Fe-4S-S-AdoMet</note>
    </ligand>
</feature>
<dbReference type="Gene3D" id="3.20.20.70">
    <property type="entry name" value="Aldolase class I"/>
    <property type="match status" value="1"/>
</dbReference>
<keyword evidence="3 5" id="KW-0408">Iron</keyword>
<dbReference type="SFLD" id="SFLDS00029">
    <property type="entry name" value="Radical_SAM"/>
    <property type="match status" value="1"/>
</dbReference>
<evidence type="ECO:0000256" key="5">
    <source>
        <dbReference type="PIRSR" id="PIRSR004869-50"/>
    </source>
</evidence>
<comment type="cofactor">
    <cofactor evidence="5">
        <name>[4Fe-4S] cluster</name>
        <dbReference type="ChEBI" id="CHEBI:49883"/>
    </cofactor>
    <text evidence="5">Binds 1 [4Fe-4S] cluster. The cluster is coordinated with 3 cysteines and an exchangeable S-adenosyl-L-methionine.</text>
</comment>
<dbReference type="PANTHER" id="PTHR43075">
    <property type="entry name" value="FORMATE LYASE ACTIVATING ENZYME, PUTATIVE (AFU_ORTHOLOGUE AFUA_2G15630)-RELATED"/>
    <property type="match status" value="1"/>
</dbReference>
<dbReference type="SUPFAM" id="SSF102114">
    <property type="entry name" value="Radical SAM enzymes"/>
    <property type="match status" value="1"/>
</dbReference>
<dbReference type="InterPro" id="IPR007197">
    <property type="entry name" value="rSAM"/>
</dbReference>
<accession>M1ZKR0</accession>
<dbReference type="GO" id="GO:0051536">
    <property type="term" value="F:iron-sulfur cluster binding"/>
    <property type="evidence" value="ECO:0007669"/>
    <property type="project" value="UniProtKB-KW"/>
</dbReference>
<dbReference type="OrthoDB" id="9781783at2"/>
<dbReference type="SFLD" id="SFLDG01099">
    <property type="entry name" value="Uncharacterised_Radical_SAM_Su"/>
    <property type="match status" value="1"/>
</dbReference>
<dbReference type="EMBL" id="LT669839">
    <property type="protein sequence ID" value="SHD78004.1"/>
    <property type="molecule type" value="Genomic_DNA"/>
</dbReference>
<dbReference type="InterPro" id="IPR016431">
    <property type="entry name" value="Pyrv-formate_lyase-activ_prd"/>
</dbReference>
<dbReference type="InterPro" id="IPR040085">
    <property type="entry name" value="MJ0674-like"/>
</dbReference>
<keyword evidence="2 5" id="KW-0479">Metal-binding</keyword>
<keyword evidence="8" id="KW-1185">Reference proteome</keyword>
<feature type="binding site" evidence="5">
    <location>
        <position position="83"/>
    </location>
    <ligand>
        <name>[4Fe-4S] cluster</name>
        <dbReference type="ChEBI" id="CHEBI:49883"/>
        <note>4Fe-4S-S-AdoMet</note>
    </ligand>
</feature>
<dbReference type="RefSeq" id="WP_005585947.1">
    <property type="nucleotide sequence ID" value="NZ_LT669839.1"/>
</dbReference>
<dbReference type="Pfam" id="PF04055">
    <property type="entry name" value="Radical_SAM"/>
    <property type="match status" value="1"/>
</dbReference>
<dbReference type="InterPro" id="IPR013785">
    <property type="entry name" value="Aldolase_TIM"/>
</dbReference>
<dbReference type="InterPro" id="IPR058240">
    <property type="entry name" value="rSAM_sf"/>
</dbReference>
<dbReference type="GO" id="GO:0003824">
    <property type="term" value="F:catalytic activity"/>
    <property type="evidence" value="ECO:0007669"/>
    <property type="project" value="InterPro"/>
</dbReference>
<proteinExistence type="predicted"/>
<evidence type="ECO:0000313" key="8">
    <source>
        <dbReference type="Proteomes" id="UP000245423"/>
    </source>
</evidence>
<organism evidence="7 8">
    <name type="scientific">[Clostridium] ultunense Esp</name>
    <dbReference type="NCBI Taxonomy" id="1288971"/>
    <lineage>
        <taxon>Bacteria</taxon>
        <taxon>Bacillati</taxon>
        <taxon>Bacillota</taxon>
        <taxon>Tissierellia</taxon>
        <taxon>Tissierellales</taxon>
        <taxon>Tepidimicrobiaceae</taxon>
        <taxon>Schnuerera</taxon>
    </lineage>
</organism>